<evidence type="ECO:0000256" key="1">
    <source>
        <dbReference type="SAM" id="MobiDB-lite"/>
    </source>
</evidence>
<organism evidence="4 5">
    <name type="scientific">Cyphomyrmex costatus</name>
    <dbReference type="NCBI Taxonomy" id="456900"/>
    <lineage>
        <taxon>Eukaryota</taxon>
        <taxon>Metazoa</taxon>
        <taxon>Ecdysozoa</taxon>
        <taxon>Arthropoda</taxon>
        <taxon>Hexapoda</taxon>
        <taxon>Insecta</taxon>
        <taxon>Pterygota</taxon>
        <taxon>Neoptera</taxon>
        <taxon>Endopterygota</taxon>
        <taxon>Hymenoptera</taxon>
        <taxon>Apocrita</taxon>
        <taxon>Aculeata</taxon>
        <taxon>Formicoidea</taxon>
        <taxon>Formicidae</taxon>
        <taxon>Myrmicinae</taxon>
        <taxon>Cyphomyrmex</taxon>
    </lineage>
</organism>
<gene>
    <name evidence="4" type="ORF">ALC62_02265</name>
</gene>
<feature type="domain" description="Mutator-like transposase" evidence="3">
    <location>
        <begin position="77"/>
        <end position="187"/>
    </location>
</feature>
<feature type="transmembrane region" description="Helical" evidence="2">
    <location>
        <begin position="132"/>
        <end position="153"/>
    </location>
</feature>
<reference evidence="4 5" key="1">
    <citation type="submission" date="2016-03" db="EMBL/GenBank/DDBJ databases">
        <title>Cyphomyrmex costatus WGS genome.</title>
        <authorList>
            <person name="Nygaard S."/>
            <person name="Hu H."/>
            <person name="Boomsma J."/>
            <person name="Zhang G."/>
        </authorList>
    </citation>
    <scope>NUCLEOTIDE SEQUENCE [LARGE SCALE GENOMIC DNA]</scope>
    <source>
        <strain evidence="4">MS0001</strain>
        <tissue evidence="4">Whole body</tissue>
    </source>
</reference>
<sequence>MDRKGKKRQTKSPGDSAKKRKFHDNQHTSELCTDFVSTSANKLKNQDDFEPAIDESSTYVVLCFSLVFTALQSVLQCKVCNSGIQFLKQSQVGLGFTLCIKCKCNEMFTVHSCPKLRNAYEINRRFTYAMRLLGVGLAGINLFCSLMDLGTGLSKNGYYNIIQNIHVAAKAVSTIVFKKAVKEEIEKNRLVSLVGNYSNKVVDVIVKSKVCKACEKWVALTQLEKDDLLKRCLGRNTQNNNEAFNHCVWNLAPKHIFVGQKTLEIAAWTTACTFNEGFLPVLKIMETMGVTIGPHARAYANMYDSRISTTEKNAVFTSKEARIARRSQKVAQNDNYEETEGLLYAPGIAD</sequence>
<keyword evidence="5" id="KW-1185">Reference proteome</keyword>
<feature type="compositionally biased region" description="Basic residues" evidence="1">
    <location>
        <begin position="1"/>
        <end position="10"/>
    </location>
</feature>
<dbReference type="Proteomes" id="UP000078542">
    <property type="component" value="Unassembled WGS sequence"/>
</dbReference>
<name>A0A151IN57_9HYME</name>
<proteinExistence type="predicted"/>
<dbReference type="AlphaFoldDB" id="A0A151IN57"/>
<keyword evidence="2" id="KW-0472">Membrane</keyword>
<evidence type="ECO:0000313" key="5">
    <source>
        <dbReference type="Proteomes" id="UP000078542"/>
    </source>
</evidence>
<dbReference type="Pfam" id="PF20700">
    <property type="entry name" value="Mutator"/>
    <property type="match status" value="1"/>
</dbReference>
<evidence type="ECO:0000313" key="4">
    <source>
        <dbReference type="EMBL" id="KYN06784.1"/>
    </source>
</evidence>
<protein>
    <recommendedName>
        <fullName evidence="3">Mutator-like transposase domain-containing protein</fullName>
    </recommendedName>
</protein>
<dbReference type="InterPro" id="IPR049012">
    <property type="entry name" value="Mutator_transp_dom"/>
</dbReference>
<keyword evidence="2" id="KW-1133">Transmembrane helix</keyword>
<feature type="region of interest" description="Disordered" evidence="1">
    <location>
        <begin position="1"/>
        <end position="26"/>
    </location>
</feature>
<keyword evidence="2" id="KW-0812">Transmembrane</keyword>
<accession>A0A151IN57</accession>
<evidence type="ECO:0000256" key="2">
    <source>
        <dbReference type="SAM" id="Phobius"/>
    </source>
</evidence>
<evidence type="ECO:0000259" key="3">
    <source>
        <dbReference type="Pfam" id="PF20700"/>
    </source>
</evidence>
<dbReference type="EMBL" id="KQ976963">
    <property type="protein sequence ID" value="KYN06784.1"/>
    <property type="molecule type" value="Genomic_DNA"/>
</dbReference>